<dbReference type="Proteomes" id="UP000007800">
    <property type="component" value="Unassembled WGS sequence"/>
</dbReference>
<accession>C5LSJ4</accession>
<dbReference type="EMBL" id="GG685191">
    <property type="protein sequence ID" value="EER00235.1"/>
    <property type="molecule type" value="Genomic_DNA"/>
</dbReference>
<gene>
    <name evidence="1" type="ORF">Pmar_PMAR017093</name>
</gene>
<name>C5LSJ4_PERM5</name>
<keyword evidence="2" id="KW-1185">Reference proteome</keyword>
<dbReference type="GeneID" id="9049977"/>
<dbReference type="OrthoDB" id="10606840at2759"/>
<dbReference type="InParanoid" id="C5LSJ4"/>
<proteinExistence type="predicted"/>
<reference evidence="1 2" key="1">
    <citation type="submission" date="2008-07" db="EMBL/GenBank/DDBJ databases">
        <authorList>
            <person name="El-Sayed N."/>
            <person name="Caler E."/>
            <person name="Inman J."/>
            <person name="Amedeo P."/>
            <person name="Hass B."/>
            <person name="Wortman J."/>
        </authorList>
    </citation>
    <scope>NUCLEOTIDE SEQUENCE [LARGE SCALE GENOMIC DNA]</scope>
    <source>
        <strain evidence="2">ATCC 50983 / TXsc</strain>
    </source>
</reference>
<dbReference type="RefSeq" id="XP_002767517.1">
    <property type="nucleotide sequence ID" value="XM_002767471.1"/>
</dbReference>
<organism evidence="2">
    <name type="scientific">Perkinsus marinus (strain ATCC 50983 / TXsc)</name>
    <dbReference type="NCBI Taxonomy" id="423536"/>
    <lineage>
        <taxon>Eukaryota</taxon>
        <taxon>Sar</taxon>
        <taxon>Alveolata</taxon>
        <taxon>Perkinsozoa</taxon>
        <taxon>Perkinsea</taxon>
        <taxon>Perkinsida</taxon>
        <taxon>Perkinsidae</taxon>
        <taxon>Perkinsus</taxon>
    </lineage>
</organism>
<dbReference type="AlphaFoldDB" id="C5LSJ4"/>
<sequence>MPACGLIITTRRAGCHHESPESTRERPRAPTFAETGLRPVGAHGLRPVALTVPPYAIERVEVLLIVSAARSYYQVDSINSSPCPNSFAGQDGTCSTVMPGMGELTESSERCAAADLESVLERPENQCCAGAIERFIRDKYVRLKYVPRILPVPPCDLVAEGRNADVYRRYAKHALSIVHTQRNPNPCEATAIAKPPARIPGPKPAGCSRRKKRLVQRFWDLCRTRNARVDLTEIDVLQNMSPSASCEVIKRWTLLIQNGNQRYPLYGLWLRQSQANSVIALARSLGHHEWLERHDRMCPSSKEEGIITEHAALDGLTWSEVKSLSMN</sequence>
<evidence type="ECO:0000313" key="1">
    <source>
        <dbReference type="EMBL" id="EER00235.1"/>
    </source>
</evidence>
<protein>
    <submittedName>
        <fullName evidence="1">Uncharacterized protein</fullName>
    </submittedName>
</protein>
<evidence type="ECO:0000313" key="2">
    <source>
        <dbReference type="Proteomes" id="UP000007800"/>
    </source>
</evidence>